<evidence type="ECO:0000256" key="2">
    <source>
        <dbReference type="ARBA" id="ARBA00022801"/>
    </source>
</evidence>
<comment type="catalytic activity">
    <reaction evidence="6">
        <text>Couples ATP hydrolysis with the unwinding of duplex DNA by translocating in the 3'-5' direction.</text>
        <dbReference type="EC" id="5.6.2.4"/>
    </reaction>
</comment>
<sequence length="569" mass="63605">MSFTPTLQQMGIIEDVGLNDVYKIEAGAGAAKTSTLALVAEAHIVPSLYLAFNKAMVVEAGDRFPAWVEKKTTHGVAYAVFGAGMRNKLNRPTGGYVNVCGTGSEVAKYFKIKNMFSDVGRKITANAIGQAIRETVNSFEYSADSEITSKHVSYSALTKLSKHDGFDRQGYVNTVLSNAQFLWKLRTNLKSQILATHDTYLKLYQLSAPNLSQYEIIYLDEGQDTNDCVLDIFRRQQHHGVKLVIVGDRRQQIYSFRGSVNAMAKLPWPQGRLTTSFRFGQAIADLANIVLGNTGEECLKGWDQLNTEVFSPMDYANQELPEKTTRLYRTNAALLFDAVSLIAQGKKVNLEIDVKEFLRLIDSAVALKEGNIAKVKHESLLPYDSWEDLAEEKPTGEIGRVMSIVDSGQHFEVIGVLTRHTNTDNPDIILTTAHKSKGREWDNVVLADDFPSPFDQHGGWVGMNEMEENLIYVGLTRAKKWLMMNQTLMAIVERHKRKVDDKAESDSLVEVLLESSKQYEEGNHCSVEELKTRLDGIGIFTRPQGEQAGYLFDQMMEDYSGPDQIKGGM</sequence>
<evidence type="ECO:0000256" key="5">
    <source>
        <dbReference type="ARBA" id="ARBA00023235"/>
    </source>
</evidence>
<dbReference type="Proteomes" id="UP001305174">
    <property type="component" value="Segment"/>
</dbReference>
<evidence type="ECO:0000256" key="6">
    <source>
        <dbReference type="ARBA" id="ARBA00034617"/>
    </source>
</evidence>
<keyword evidence="2" id="KW-0378">Hydrolase</keyword>
<feature type="domain" description="UvrD-like helicase ATP-binding" evidence="9">
    <location>
        <begin position="19"/>
        <end position="261"/>
    </location>
</feature>
<evidence type="ECO:0000256" key="4">
    <source>
        <dbReference type="ARBA" id="ARBA00022840"/>
    </source>
</evidence>
<dbReference type="GO" id="GO:0031297">
    <property type="term" value="P:replication fork processing"/>
    <property type="evidence" value="ECO:0007669"/>
    <property type="project" value="TreeGrafter"/>
</dbReference>
<protein>
    <recommendedName>
        <fullName evidence="7">DNA 3'-5' helicase</fullName>
        <ecNumber evidence="7">5.6.2.4</ecNumber>
    </recommendedName>
</protein>
<evidence type="ECO:0000313" key="11">
    <source>
        <dbReference type="EMBL" id="WOZ57441.1"/>
    </source>
</evidence>
<dbReference type="GO" id="GO:0005524">
    <property type="term" value="F:ATP binding"/>
    <property type="evidence" value="ECO:0007669"/>
    <property type="project" value="UniProtKB-KW"/>
</dbReference>
<evidence type="ECO:0000259" key="9">
    <source>
        <dbReference type="Pfam" id="PF00580"/>
    </source>
</evidence>
<dbReference type="InterPro" id="IPR014017">
    <property type="entry name" value="DNA_helicase_UvrD-like_C"/>
</dbReference>
<keyword evidence="5" id="KW-0413">Isomerase</keyword>
<evidence type="ECO:0000313" key="12">
    <source>
        <dbReference type="Proteomes" id="UP001305174"/>
    </source>
</evidence>
<organism evidence="11 12">
    <name type="scientific">Pseudomonas phage vB_PseuGesM_254</name>
    <dbReference type="NCBI Taxonomy" id="3092638"/>
    <lineage>
        <taxon>Viruses</taxon>
        <taxon>Duplodnaviria</taxon>
        <taxon>Heunggongvirae</taxon>
        <taxon>Uroviricota</taxon>
        <taxon>Caudoviricetes</taxon>
        <taxon>Vandenendeviridae</taxon>
        <taxon>Chemalvirus</taxon>
        <taxon>Chemalvirus PseuGes254</taxon>
    </lineage>
</organism>
<dbReference type="SUPFAM" id="SSF52540">
    <property type="entry name" value="P-loop containing nucleoside triphosphate hydrolases"/>
    <property type="match status" value="1"/>
</dbReference>
<evidence type="ECO:0000256" key="3">
    <source>
        <dbReference type="ARBA" id="ARBA00022806"/>
    </source>
</evidence>
<dbReference type="PANTHER" id="PTHR11070">
    <property type="entry name" value="UVRD / RECB / PCRA DNA HELICASE FAMILY MEMBER"/>
    <property type="match status" value="1"/>
</dbReference>
<evidence type="ECO:0000256" key="8">
    <source>
        <dbReference type="ARBA" id="ARBA00048988"/>
    </source>
</evidence>
<dbReference type="Pfam" id="PF13361">
    <property type="entry name" value="UvrD_C"/>
    <property type="match status" value="1"/>
</dbReference>
<keyword evidence="4" id="KW-0067">ATP-binding</keyword>
<evidence type="ECO:0000256" key="1">
    <source>
        <dbReference type="ARBA" id="ARBA00022741"/>
    </source>
</evidence>
<evidence type="ECO:0000256" key="7">
    <source>
        <dbReference type="ARBA" id="ARBA00034808"/>
    </source>
</evidence>
<keyword evidence="3 11" id="KW-0347">Helicase</keyword>
<dbReference type="InterPro" id="IPR014016">
    <property type="entry name" value="UvrD-like_ATP-bd"/>
</dbReference>
<comment type="catalytic activity">
    <reaction evidence="8">
        <text>ATP + H2O = ADP + phosphate + H(+)</text>
        <dbReference type="Rhea" id="RHEA:13065"/>
        <dbReference type="ChEBI" id="CHEBI:15377"/>
        <dbReference type="ChEBI" id="CHEBI:15378"/>
        <dbReference type="ChEBI" id="CHEBI:30616"/>
        <dbReference type="ChEBI" id="CHEBI:43474"/>
        <dbReference type="ChEBI" id="CHEBI:456216"/>
        <dbReference type="EC" id="5.6.2.4"/>
    </reaction>
</comment>
<dbReference type="PANTHER" id="PTHR11070:SF30">
    <property type="entry name" value="F-BOX DNA HELICASE 1"/>
    <property type="match status" value="1"/>
</dbReference>
<dbReference type="GO" id="GO:0000724">
    <property type="term" value="P:double-strand break repair via homologous recombination"/>
    <property type="evidence" value="ECO:0007669"/>
    <property type="project" value="TreeGrafter"/>
</dbReference>
<dbReference type="GO" id="GO:0016787">
    <property type="term" value="F:hydrolase activity"/>
    <property type="evidence" value="ECO:0007669"/>
    <property type="project" value="UniProtKB-KW"/>
</dbReference>
<keyword evidence="1" id="KW-0547">Nucleotide-binding</keyword>
<feature type="domain" description="UvrD-like helicase C-terminal" evidence="10">
    <location>
        <begin position="423"/>
        <end position="485"/>
    </location>
</feature>
<reference evidence="12" key="1">
    <citation type="submission" date="2024-05" db="EMBL/GenBank/DDBJ databases">
        <authorList>
            <person name="Tikunov A.Y."/>
            <person name="Morozova V.V."/>
            <person name="Kozlova Y.N."/>
            <person name="Tikunova N.V."/>
            <person name="Babkin I.V."/>
        </authorList>
    </citation>
    <scope>NUCLEOTIDE SEQUENCE [LARGE SCALE GENOMIC DNA]</scope>
</reference>
<dbReference type="GO" id="GO:0003677">
    <property type="term" value="F:DNA binding"/>
    <property type="evidence" value="ECO:0007669"/>
    <property type="project" value="InterPro"/>
</dbReference>
<dbReference type="InterPro" id="IPR000212">
    <property type="entry name" value="DNA_helicase_UvrD/REP"/>
</dbReference>
<evidence type="ECO:0000259" key="10">
    <source>
        <dbReference type="Pfam" id="PF13361"/>
    </source>
</evidence>
<dbReference type="Gene3D" id="3.40.50.300">
    <property type="entry name" value="P-loop containing nucleotide triphosphate hydrolases"/>
    <property type="match status" value="2"/>
</dbReference>
<name>A0AAX4G6J2_9CAUD</name>
<dbReference type="InterPro" id="IPR027417">
    <property type="entry name" value="P-loop_NTPase"/>
</dbReference>
<dbReference type="EMBL" id="OR575930">
    <property type="protein sequence ID" value="WOZ57441.1"/>
    <property type="molecule type" value="Genomic_DNA"/>
</dbReference>
<dbReference type="Pfam" id="PF00580">
    <property type="entry name" value="UvrD-helicase"/>
    <property type="match status" value="1"/>
</dbReference>
<accession>A0AAX4G6J2</accession>
<proteinExistence type="predicted"/>
<keyword evidence="12" id="KW-1185">Reference proteome</keyword>
<dbReference type="EC" id="5.6.2.4" evidence="7"/>
<dbReference type="GO" id="GO:0043138">
    <property type="term" value="F:3'-5' DNA helicase activity"/>
    <property type="evidence" value="ECO:0007669"/>
    <property type="project" value="UniProtKB-EC"/>
</dbReference>